<sequence>MARSFADDNAIPNDWRTRQPGVAIWIVIAIFRSILEVFFYSIYYIPSSLRQSPTWTYRQACMTRLFERVFHIITEIGFTQSLSLEPGNLGDRWVTIDPGPASAYRGDFWNDTIKPETVGGTWYPELPSKQSLLEEQGLVVLSFHSGSLLLLTGRPEDSGPTATLLNNKLGNNARSFWLQYRLAGGSNPTPYPGAMQDAVTAYIYLTKEMGISPSRIVLAGDSTGSTIAMALLRYLVSIKDIQDHPLAELPSPKACLLFSPSVEYCFEGDPEAVSSNRNIKSDYVEARMMAWGARGIAPPEIVRLDDPYISPALHPFATPVPIFVQAGGAEVLCDSVRGFANAMSAVPGNLVEYLEVPDVPHDVYAAGTMLGWSKEEEEIHEAAARFVLQ</sequence>
<dbReference type="RefSeq" id="XP_040645263.1">
    <property type="nucleotide sequence ID" value="XM_040791186.1"/>
</dbReference>
<feature type="transmembrane region" description="Helical" evidence="2">
    <location>
        <begin position="22"/>
        <end position="45"/>
    </location>
</feature>
<dbReference type="OMA" id="SLWVQYR"/>
<evidence type="ECO:0000256" key="1">
    <source>
        <dbReference type="ARBA" id="ARBA00022801"/>
    </source>
</evidence>
<evidence type="ECO:0000259" key="3">
    <source>
        <dbReference type="Pfam" id="PF07859"/>
    </source>
</evidence>
<keyword evidence="5" id="KW-1185">Reference proteome</keyword>
<keyword evidence="2" id="KW-0472">Membrane</keyword>
<dbReference type="OrthoDB" id="2152029at2759"/>
<keyword evidence="2" id="KW-1133">Transmembrane helix</keyword>
<dbReference type="InterPro" id="IPR013094">
    <property type="entry name" value="AB_hydrolase_3"/>
</dbReference>
<dbReference type="InterPro" id="IPR029058">
    <property type="entry name" value="AB_hydrolase_fold"/>
</dbReference>
<protein>
    <submittedName>
        <fullName evidence="4">Alpha/beta hydrolase fold-3</fullName>
    </submittedName>
</protein>
<dbReference type="SUPFAM" id="SSF53474">
    <property type="entry name" value="alpha/beta-Hydrolases"/>
    <property type="match status" value="1"/>
</dbReference>
<dbReference type="GO" id="GO:0017000">
    <property type="term" value="P:antibiotic biosynthetic process"/>
    <property type="evidence" value="ECO:0007669"/>
    <property type="project" value="UniProtKB-ARBA"/>
</dbReference>
<keyword evidence="2" id="KW-0812">Transmembrane</keyword>
<gene>
    <name evidence="4" type="ORF">PGRI_034730</name>
</gene>
<dbReference type="PANTHER" id="PTHR48081">
    <property type="entry name" value="AB HYDROLASE SUPERFAMILY PROTEIN C4A8.06C"/>
    <property type="match status" value="1"/>
</dbReference>
<proteinExistence type="predicted"/>
<dbReference type="Proteomes" id="UP000070168">
    <property type="component" value="Unassembled WGS sequence"/>
</dbReference>
<accession>A0A135LCM9</accession>
<organism evidence="4 5">
    <name type="scientific">Penicillium patulum</name>
    <name type="common">Penicillium griseofulvum</name>
    <dbReference type="NCBI Taxonomy" id="5078"/>
    <lineage>
        <taxon>Eukaryota</taxon>
        <taxon>Fungi</taxon>
        <taxon>Dikarya</taxon>
        <taxon>Ascomycota</taxon>
        <taxon>Pezizomycotina</taxon>
        <taxon>Eurotiomycetes</taxon>
        <taxon>Eurotiomycetidae</taxon>
        <taxon>Eurotiales</taxon>
        <taxon>Aspergillaceae</taxon>
        <taxon>Penicillium</taxon>
    </lineage>
</organism>
<dbReference type="EMBL" id="LHQR01000067">
    <property type="protein sequence ID" value="KXG46727.1"/>
    <property type="molecule type" value="Genomic_DNA"/>
</dbReference>
<reference evidence="4 5" key="1">
    <citation type="journal article" date="2016" name="BMC Genomics">
        <title>Genome sequencing and secondary metabolism of the postharvest pathogen Penicillium griseofulvum.</title>
        <authorList>
            <person name="Banani H."/>
            <person name="Marcet-Houben M."/>
            <person name="Ballester A.R."/>
            <person name="Abbruscato P."/>
            <person name="Gonzalez-Candelas L."/>
            <person name="Gabaldon T."/>
            <person name="Spadaro D."/>
        </authorList>
    </citation>
    <scope>NUCLEOTIDE SEQUENCE [LARGE SCALE GENOMIC DNA]</scope>
    <source>
        <strain evidence="4 5">PG3</strain>
    </source>
</reference>
<dbReference type="STRING" id="5078.A0A135LCM9"/>
<evidence type="ECO:0000313" key="5">
    <source>
        <dbReference type="Proteomes" id="UP000070168"/>
    </source>
</evidence>
<feature type="domain" description="Alpha/beta hydrolase fold-3" evidence="3">
    <location>
        <begin position="173"/>
        <end position="364"/>
    </location>
</feature>
<dbReference type="Gene3D" id="3.40.50.1820">
    <property type="entry name" value="alpha/beta hydrolase"/>
    <property type="match status" value="1"/>
</dbReference>
<dbReference type="GO" id="GO:0016787">
    <property type="term" value="F:hydrolase activity"/>
    <property type="evidence" value="ECO:0007669"/>
    <property type="project" value="UniProtKB-KW"/>
</dbReference>
<dbReference type="GO" id="GO:0072330">
    <property type="term" value="P:monocarboxylic acid biosynthetic process"/>
    <property type="evidence" value="ECO:0007669"/>
    <property type="project" value="UniProtKB-ARBA"/>
</dbReference>
<dbReference type="InterPro" id="IPR050300">
    <property type="entry name" value="GDXG_lipolytic_enzyme"/>
</dbReference>
<evidence type="ECO:0000256" key="2">
    <source>
        <dbReference type="SAM" id="Phobius"/>
    </source>
</evidence>
<name>A0A135LCM9_PENPA</name>
<dbReference type="AlphaFoldDB" id="A0A135LCM9"/>
<dbReference type="GeneID" id="63706486"/>
<dbReference type="Pfam" id="PF07859">
    <property type="entry name" value="Abhydrolase_3"/>
    <property type="match status" value="1"/>
</dbReference>
<comment type="caution">
    <text evidence="4">The sequence shown here is derived from an EMBL/GenBank/DDBJ whole genome shotgun (WGS) entry which is preliminary data.</text>
</comment>
<dbReference type="PANTHER" id="PTHR48081:SF8">
    <property type="entry name" value="ALPHA_BETA HYDROLASE FOLD-3 DOMAIN-CONTAINING PROTEIN-RELATED"/>
    <property type="match status" value="1"/>
</dbReference>
<keyword evidence="1 4" id="KW-0378">Hydrolase</keyword>
<evidence type="ECO:0000313" key="4">
    <source>
        <dbReference type="EMBL" id="KXG46727.1"/>
    </source>
</evidence>